<proteinExistence type="predicted"/>
<dbReference type="SUPFAM" id="SSF81301">
    <property type="entry name" value="Nucleotidyltransferase"/>
    <property type="match status" value="1"/>
</dbReference>
<evidence type="ECO:0000313" key="2">
    <source>
        <dbReference type="Proteomes" id="UP000481087"/>
    </source>
</evidence>
<dbReference type="InterPro" id="IPR043519">
    <property type="entry name" value="NT_sf"/>
</dbReference>
<dbReference type="AlphaFoldDB" id="A0A6L8V898"/>
<keyword evidence="2" id="KW-1185">Reference proteome</keyword>
<gene>
    <name evidence="1" type="ORF">GQF01_31185</name>
</gene>
<reference evidence="1 2" key="1">
    <citation type="submission" date="2019-12" db="EMBL/GenBank/DDBJ databases">
        <title>Paenibacillus sp. nov. sp. isolated from soil.</title>
        <authorList>
            <person name="Kim J."/>
            <person name="Jeong S.E."/>
            <person name="Jung H.S."/>
            <person name="Jeon C.O."/>
        </authorList>
    </citation>
    <scope>NUCLEOTIDE SEQUENCE [LARGE SCALE GENOMIC DNA]</scope>
    <source>
        <strain evidence="1 2">5J-6</strain>
    </source>
</reference>
<dbReference type="PANTHER" id="PTHR34822">
    <property type="entry name" value="GRPB DOMAIN PROTEIN (AFU_ORTHOLOGUE AFUA_1G01530)"/>
    <property type="match status" value="1"/>
</dbReference>
<protein>
    <submittedName>
        <fullName evidence="1">GrpB family protein</fullName>
    </submittedName>
</protein>
<dbReference type="InterPro" id="IPR007344">
    <property type="entry name" value="GrpB/CoaE"/>
</dbReference>
<evidence type="ECO:0000313" key="1">
    <source>
        <dbReference type="EMBL" id="MZQ86578.1"/>
    </source>
</evidence>
<dbReference type="RefSeq" id="WP_161410978.1">
    <property type="nucleotide sequence ID" value="NZ_WTUZ01000039.1"/>
</dbReference>
<dbReference type="Proteomes" id="UP000481087">
    <property type="component" value="Unassembled WGS sequence"/>
</dbReference>
<dbReference type="PANTHER" id="PTHR34822:SF1">
    <property type="entry name" value="GRPB FAMILY PROTEIN"/>
    <property type="match status" value="1"/>
</dbReference>
<comment type="caution">
    <text evidence="1">The sequence shown here is derived from an EMBL/GenBank/DDBJ whole genome shotgun (WGS) entry which is preliminary data.</text>
</comment>
<accession>A0A6L8V898</accession>
<dbReference type="Pfam" id="PF04229">
    <property type="entry name" value="GrpB"/>
    <property type="match status" value="1"/>
</dbReference>
<sequence>MNTKLKVVAYDPSWVQTYEMLRSFVFPVVCDIIVGIDHVGSTSVPGLAAKPIIDMDVVVATQQDLTTAIERLATLGYVHEDDLGVKGREAFIPPDNLVWHHLYACTVDNTDYKRHILFRDYLRSHPEDAKRYGSLKMALAERFSNDRAAYTLAKSDFVLEILQRTGRP</sequence>
<dbReference type="Gene3D" id="3.30.460.10">
    <property type="entry name" value="Beta Polymerase, domain 2"/>
    <property type="match status" value="1"/>
</dbReference>
<organism evidence="1 2">
    <name type="scientific">Paenibacillus silvestris</name>
    <dbReference type="NCBI Taxonomy" id="2606219"/>
    <lineage>
        <taxon>Bacteria</taxon>
        <taxon>Bacillati</taxon>
        <taxon>Bacillota</taxon>
        <taxon>Bacilli</taxon>
        <taxon>Bacillales</taxon>
        <taxon>Paenibacillaceae</taxon>
        <taxon>Paenibacillus</taxon>
    </lineage>
</organism>
<dbReference type="EMBL" id="WTUZ01000039">
    <property type="protein sequence ID" value="MZQ86578.1"/>
    <property type="molecule type" value="Genomic_DNA"/>
</dbReference>
<name>A0A6L8V898_9BACL</name>